<protein>
    <recommendedName>
        <fullName evidence="1">C2 domain-containing protein</fullName>
    </recommendedName>
</protein>
<dbReference type="InterPro" id="IPR038983">
    <property type="entry name" value="C2CD5"/>
</dbReference>
<proteinExistence type="predicted"/>
<reference evidence="2 3" key="1">
    <citation type="submission" date="2023-08" db="EMBL/GenBank/DDBJ databases">
        <title>A Necator americanus chromosomal reference genome.</title>
        <authorList>
            <person name="Ilik V."/>
            <person name="Petrzelkova K.J."/>
            <person name="Pardy F."/>
            <person name="Fuh T."/>
            <person name="Niatou-Singa F.S."/>
            <person name="Gouil Q."/>
            <person name="Baker L."/>
            <person name="Ritchie M.E."/>
            <person name="Jex A.R."/>
            <person name="Gazzola D."/>
            <person name="Li H."/>
            <person name="Toshio Fujiwara R."/>
            <person name="Zhan B."/>
            <person name="Aroian R.V."/>
            <person name="Pafco B."/>
            <person name="Schwarz E.M."/>
        </authorList>
    </citation>
    <scope>NUCLEOTIDE SEQUENCE [LARGE SCALE GENOMIC DNA]</scope>
    <source>
        <strain evidence="2 3">Aroian</strain>
        <tissue evidence="2">Whole animal</tissue>
    </source>
</reference>
<name>A0ABR1E184_NECAM</name>
<dbReference type="PANTHER" id="PTHR37412">
    <property type="entry name" value="C2 DOMAIN-CONTAINING PROTEIN 5"/>
    <property type="match status" value="1"/>
</dbReference>
<dbReference type="SUPFAM" id="SSF49562">
    <property type="entry name" value="C2 domain (Calcium/lipid-binding domain, CaLB)"/>
    <property type="match status" value="1"/>
</dbReference>
<dbReference type="PANTHER" id="PTHR37412:SF2">
    <property type="entry name" value="C2 DOMAIN-CONTAINING PROTEIN 5"/>
    <property type="match status" value="1"/>
</dbReference>
<dbReference type="Pfam" id="PF00168">
    <property type="entry name" value="C2"/>
    <property type="match status" value="1"/>
</dbReference>
<evidence type="ECO:0000313" key="3">
    <source>
        <dbReference type="Proteomes" id="UP001303046"/>
    </source>
</evidence>
<dbReference type="PROSITE" id="PS50004">
    <property type="entry name" value="C2"/>
    <property type="match status" value="1"/>
</dbReference>
<gene>
    <name evidence="2" type="primary">Necator_chrV.g19371</name>
    <name evidence="2" type="ORF">RB195_014579</name>
</gene>
<dbReference type="Proteomes" id="UP001303046">
    <property type="component" value="Unassembled WGS sequence"/>
</dbReference>
<dbReference type="SMART" id="SM00239">
    <property type="entry name" value="C2"/>
    <property type="match status" value="1"/>
</dbReference>
<dbReference type="InterPro" id="IPR056431">
    <property type="entry name" value="C2CD5_YbjQ-rel_dom"/>
</dbReference>
<dbReference type="Pfam" id="PF23025">
    <property type="entry name" value="YbjQ_2"/>
    <property type="match status" value="3"/>
</dbReference>
<dbReference type="InterPro" id="IPR000008">
    <property type="entry name" value="C2_dom"/>
</dbReference>
<evidence type="ECO:0000313" key="2">
    <source>
        <dbReference type="EMBL" id="KAK6756263.1"/>
    </source>
</evidence>
<comment type="caution">
    <text evidence="2">The sequence shown here is derived from an EMBL/GenBank/DDBJ whole genome shotgun (WGS) entry which is preliminary data.</text>
</comment>
<dbReference type="InterPro" id="IPR035892">
    <property type="entry name" value="C2_domain_sf"/>
</dbReference>
<keyword evidence="3" id="KW-1185">Reference proteome</keyword>
<organism evidence="2 3">
    <name type="scientific">Necator americanus</name>
    <name type="common">Human hookworm</name>
    <dbReference type="NCBI Taxonomy" id="51031"/>
    <lineage>
        <taxon>Eukaryota</taxon>
        <taxon>Metazoa</taxon>
        <taxon>Ecdysozoa</taxon>
        <taxon>Nematoda</taxon>
        <taxon>Chromadorea</taxon>
        <taxon>Rhabditida</taxon>
        <taxon>Rhabditina</taxon>
        <taxon>Rhabditomorpha</taxon>
        <taxon>Strongyloidea</taxon>
        <taxon>Ancylostomatidae</taxon>
        <taxon>Bunostominae</taxon>
        <taxon>Necator</taxon>
    </lineage>
</organism>
<evidence type="ECO:0000259" key="1">
    <source>
        <dbReference type="PROSITE" id="PS50004"/>
    </source>
</evidence>
<dbReference type="EMBL" id="JAVFWL010000005">
    <property type="protein sequence ID" value="KAK6756263.1"/>
    <property type="molecule type" value="Genomic_DNA"/>
</dbReference>
<feature type="domain" description="C2" evidence="1">
    <location>
        <begin position="1"/>
        <end position="120"/>
    </location>
</feature>
<dbReference type="Gene3D" id="2.60.40.150">
    <property type="entry name" value="C2 domain"/>
    <property type="match status" value="1"/>
</dbReference>
<sequence length="767" mass="85302">MLIPVCCDRLPIRLEVAVISANGLPIMNKSINSTDAFVEIRFADDVQKTEVVTSLNPRWDSELFPFDTDEKQLVECWLQFRVMDHDTYSANDAIGRVNLDCNIFVEKMRMQELERIDETHVLPIYDTLNGNRGELKFRIKLQLLVETDLRNYVQILSGYQIYSGYKIVEIVGLMHELKSEKDPDYEWLDRIRTPKATNEARQSAIRDALRSAVVSLAHKVNKHQCNLICGYQEYLDVEGSSTDLFTVRVLGTALRIQKVKYAEPCSDRIPFSILTLNEIPGNRQCGIGAIVATRAVHVLEDNDEDPEDTRKSWWNELRSELHQQAVSIGCNVVIGYSEQFTVNDGVALIGCIGTAVVMGHEEEATLVSRNLHADSDRSDKLKETREKQAELNVRQSVLCSRFHTPLQAGRTQFNVTTSVCSVCKSGSVTDFLISTTTCPPPHYLLGPKSFIQVSAAKKISTDPNDADGYAAEISNVLPFADHDLFNTLLGEAKSLNPNANAVFDVICTYSLSDSILVSVVTGVLVRLVCLPRDESVSPSLSNVLSFTSLQRYNDARRFSWGTVREAIRFKQSITPGISLKIPNLKPPNSELSEMSASKNRLGLNTFVGKIRRRQHEKEYVSHMVFERHLSISIGLLDPTLACNSNSIAGMHISPSLSNCLLAKDRCGRMKVLTRWSDVFIREDLTNTIKDSQSVDTFVTNALEERLCMARSVAAIGGDGSLSGGSVGSACNIASALSGLRIASPQFSVSKEHAHMIMLMSCDVNCYE</sequence>
<accession>A0ABR1E184</accession>